<evidence type="ECO:0000313" key="5">
    <source>
        <dbReference type="EMBL" id="NDK54472.1"/>
    </source>
</evidence>
<keyword evidence="1" id="KW-0805">Transcription regulation</keyword>
<dbReference type="InterPro" id="IPR000835">
    <property type="entry name" value="HTH_MarR-typ"/>
</dbReference>
<protein>
    <submittedName>
        <fullName evidence="5">MarR family transcriptional regulator</fullName>
    </submittedName>
</protein>
<dbReference type="PROSITE" id="PS50995">
    <property type="entry name" value="HTH_MARR_2"/>
    <property type="match status" value="1"/>
</dbReference>
<organism evidence="5 6">
    <name type="scientific">Pontibacter fetidus</name>
    <dbReference type="NCBI Taxonomy" id="2700082"/>
    <lineage>
        <taxon>Bacteria</taxon>
        <taxon>Pseudomonadati</taxon>
        <taxon>Bacteroidota</taxon>
        <taxon>Cytophagia</taxon>
        <taxon>Cytophagales</taxon>
        <taxon>Hymenobacteraceae</taxon>
        <taxon>Pontibacter</taxon>
    </lineage>
</organism>
<dbReference type="InterPro" id="IPR036390">
    <property type="entry name" value="WH_DNA-bd_sf"/>
</dbReference>
<dbReference type="Pfam" id="PF01047">
    <property type="entry name" value="MarR"/>
    <property type="match status" value="1"/>
</dbReference>
<dbReference type="Gene3D" id="1.10.10.10">
    <property type="entry name" value="Winged helix-like DNA-binding domain superfamily/Winged helix DNA-binding domain"/>
    <property type="match status" value="1"/>
</dbReference>
<dbReference type="PANTHER" id="PTHR42756">
    <property type="entry name" value="TRANSCRIPTIONAL REGULATOR, MARR"/>
    <property type="match status" value="1"/>
</dbReference>
<comment type="caution">
    <text evidence="5">The sequence shown here is derived from an EMBL/GenBank/DDBJ whole genome shotgun (WGS) entry which is preliminary data.</text>
</comment>
<evidence type="ECO:0000313" key="6">
    <source>
        <dbReference type="Proteomes" id="UP000478546"/>
    </source>
</evidence>
<dbReference type="Proteomes" id="UP000478546">
    <property type="component" value="Unassembled WGS sequence"/>
</dbReference>
<dbReference type="InterPro" id="IPR036388">
    <property type="entry name" value="WH-like_DNA-bd_sf"/>
</dbReference>
<evidence type="ECO:0000256" key="2">
    <source>
        <dbReference type="ARBA" id="ARBA00023125"/>
    </source>
</evidence>
<gene>
    <name evidence="5" type="ORF">GWO68_00950</name>
</gene>
<dbReference type="PANTHER" id="PTHR42756:SF1">
    <property type="entry name" value="TRANSCRIPTIONAL REPRESSOR OF EMRAB OPERON"/>
    <property type="match status" value="1"/>
</dbReference>
<dbReference type="GO" id="GO:0003677">
    <property type="term" value="F:DNA binding"/>
    <property type="evidence" value="ECO:0007669"/>
    <property type="project" value="UniProtKB-KW"/>
</dbReference>
<dbReference type="PRINTS" id="PR00598">
    <property type="entry name" value="HTHMARR"/>
</dbReference>
<keyword evidence="3" id="KW-0804">Transcription</keyword>
<dbReference type="AlphaFoldDB" id="A0A6B2H5R0"/>
<keyword evidence="6" id="KW-1185">Reference proteome</keyword>
<keyword evidence="2" id="KW-0238">DNA-binding</keyword>
<evidence type="ECO:0000256" key="1">
    <source>
        <dbReference type="ARBA" id="ARBA00023015"/>
    </source>
</evidence>
<feature type="domain" description="HTH marR-type" evidence="4">
    <location>
        <begin position="1"/>
        <end position="148"/>
    </location>
</feature>
<proteinExistence type="predicted"/>
<dbReference type="EMBL" id="JAAEAA010000001">
    <property type="protein sequence ID" value="NDK54472.1"/>
    <property type="molecule type" value="Genomic_DNA"/>
</dbReference>
<sequence>MHFENEVGIKIRNEWQKASLNLLYTYGFLFNGYENFFKRYGLTTQQYNAVRILQEQYPNPISTSGLRDKMLDKMSDTSRLVSRLNAKGFVDVKQNPHDKRLVNIILSEKGHRLMETIEPELNLLDSMMNGLTEEEAIMLSELLSKVRTSVKTACRRIRATTVAETN</sequence>
<dbReference type="RefSeq" id="WP_162344520.1">
    <property type="nucleotide sequence ID" value="NZ_JAAEAA010000001.1"/>
</dbReference>
<reference evidence="5 6" key="1">
    <citation type="submission" date="2020-01" db="EMBL/GenBank/DDBJ databases">
        <authorList>
            <person name="Kim M.K."/>
        </authorList>
    </citation>
    <scope>NUCLEOTIDE SEQUENCE [LARGE SCALE GENOMIC DNA]</scope>
    <source>
        <strain evidence="5 6">BT213</strain>
    </source>
</reference>
<dbReference type="GO" id="GO:0003700">
    <property type="term" value="F:DNA-binding transcription factor activity"/>
    <property type="evidence" value="ECO:0007669"/>
    <property type="project" value="InterPro"/>
</dbReference>
<name>A0A6B2H5R0_9BACT</name>
<dbReference type="SMART" id="SM00347">
    <property type="entry name" value="HTH_MARR"/>
    <property type="match status" value="1"/>
</dbReference>
<evidence type="ECO:0000256" key="3">
    <source>
        <dbReference type="ARBA" id="ARBA00023163"/>
    </source>
</evidence>
<accession>A0A6B2H5R0</accession>
<dbReference type="SUPFAM" id="SSF46785">
    <property type="entry name" value="Winged helix' DNA-binding domain"/>
    <property type="match status" value="1"/>
</dbReference>
<evidence type="ECO:0000259" key="4">
    <source>
        <dbReference type="PROSITE" id="PS50995"/>
    </source>
</evidence>